<dbReference type="RefSeq" id="YP_008129973.1">
    <property type="nucleotide sequence ID" value="NC_021559.1"/>
</dbReference>
<keyword evidence="1" id="KW-0235">DNA replication</keyword>
<dbReference type="GO" id="GO:0016887">
    <property type="term" value="F:ATP hydrolysis activity"/>
    <property type="evidence" value="ECO:0007669"/>
    <property type="project" value="UniProtKB-UniRule"/>
</dbReference>
<dbReference type="Gene3D" id="1.10.8.60">
    <property type="match status" value="1"/>
</dbReference>
<dbReference type="GO" id="GO:0003689">
    <property type="term" value="F:DNA clamp loader activity"/>
    <property type="evidence" value="ECO:0007669"/>
    <property type="project" value="UniProtKB-UniRule"/>
</dbReference>
<feature type="domain" description="AAA+ ATPase" evidence="5">
    <location>
        <begin position="36"/>
        <end position="159"/>
    </location>
</feature>
<dbReference type="InterPro" id="IPR003593">
    <property type="entry name" value="AAA+_ATPase"/>
</dbReference>
<dbReference type="PANTHER" id="PTHR11669:SF20">
    <property type="entry name" value="REPLICATION FACTOR C SUBUNIT 4"/>
    <property type="match status" value="1"/>
</dbReference>
<dbReference type="InterPro" id="IPR003959">
    <property type="entry name" value="ATPase_AAA_core"/>
</dbReference>
<evidence type="ECO:0000256" key="1">
    <source>
        <dbReference type="ARBA" id="ARBA00022705"/>
    </source>
</evidence>
<evidence type="ECO:0000256" key="4">
    <source>
        <dbReference type="HAMAP-Rule" id="MF_04162"/>
    </source>
</evidence>
<keyword evidence="4" id="KW-1194">Viral DNA replication</keyword>
<evidence type="ECO:0000256" key="2">
    <source>
        <dbReference type="ARBA" id="ARBA00022741"/>
    </source>
</evidence>
<dbReference type="InterPro" id="IPR048815">
    <property type="entry name" value="Gp44_lid"/>
</dbReference>
<dbReference type="GO" id="GO:0006261">
    <property type="term" value="P:DNA-templated DNA replication"/>
    <property type="evidence" value="ECO:0007669"/>
    <property type="project" value="TreeGrafter"/>
</dbReference>
<dbReference type="Pfam" id="PF21328">
    <property type="entry name" value="Gp44_lid"/>
    <property type="match status" value="1"/>
</dbReference>
<organism evidence="6 7">
    <name type="scientific">Prochlorococcus phage P-SSM3</name>
    <dbReference type="NCBI Taxonomy" id="536453"/>
    <lineage>
        <taxon>Viruses</taxon>
        <taxon>Duplodnaviria</taxon>
        <taxon>Heunggongvirae</taxon>
        <taxon>Uroviricota</taxon>
        <taxon>Caudoviricetes</taxon>
        <taxon>Pantevenvirales</taxon>
        <taxon>Kyanoviridae</taxon>
        <taxon>Ronodorvirus</taxon>
        <taxon>Ronodorvirus pssm3</taxon>
    </lineage>
</organism>
<dbReference type="Proteomes" id="UP000201670">
    <property type="component" value="Segment"/>
</dbReference>
<dbReference type="GO" id="GO:0003677">
    <property type="term" value="F:DNA binding"/>
    <property type="evidence" value="ECO:0007669"/>
    <property type="project" value="UniProtKB-UniRule"/>
</dbReference>
<keyword evidence="2 4" id="KW-0547">Nucleotide-binding</keyword>
<dbReference type="KEGG" id="vg:15956723"/>
<dbReference type="PANTHER" id="PTHR11669">
    <property type="entry name" value="REPLICATION FACTOR C / DNA POLYMERASE III GAMMA-TAU SUBUNIT"/>
    <property type="match status" value="1"/>
</dbReference>
<dbReference type="GO" id="GO:0006281">
    <property type="term" value="P:DNA repair"/>
    <property type="evidence" value="ECO:0007669"/>
    <property type="project" value="TreeGrafter"/>
</dbReference>
<feature type="binding site" evidence="4">
    <location>
        <begin position="7"/>
        <end position="10"/>
    </location>
    <ligand>
        <name>ATP</name>
        <dbReference type="ChEBI" id="CHEBI:30616"/>
    </ligand>
</feature>
<keyword evidence="7" id="KW-1185">Reference proteome</keyword>
<feature type="binding site" evidence="4">
    <location>
        <position position="19"/>
    </location>
    <ligand>
        <name>ATP</name>
        <dbReference type="ChEBI" id="CHEBI:30616"/>
    </ligand>
</feature>
<keyword evidence="4" id="KW-0378">Hydrolase</keyword>
<evidence type="ECO:0000259" key="5">
    <source>
        <dbReference type="SMART" id="SM00382"/>
    </source>
</evidence>
<comment type="function">
    <text evidence="4">Forms the sliding-clamp-loader together with the small subunit. Functions as an ATPase enzyme. The clamp loader holds the clamp in an open conformation and places it onto the DNA. 4 ATP molecules must bind to the sliding-clamp-loader before the latter can open the sliding clamp. ATP hydrolysis triggers the detachment of the sliding clamp from the sliding-clamp-loader, freeing the sliding clamp to track along DNA.</text>
</comment>
<name>R9S7I1_9CAUD</name>
<dbReference type="EC" id="3.6.4.-" evidence="4"/>
<dbReference type="SMART" id="SM00382">
    <property type="entry name" value="AAA"/>
    <property type="match status" value="1"/>
</dbReference>
<feature type="binding site" evidence="4">
    <location>
        <position position="200"/>
    </location>
    <ligand>
        <name>ATP</name>
        <dbReference type="ChEBI" id="CHEBI:30616"/>
    </ligand>
</feature>
<protein>
    <recommendedName>
        <fullName evidence="4">Sliding-clamp-loader large subunit</fullName>
        <ecNumber evidence="4">3.6.4.-</ecNumber>
    </recommendedName>
    <alternativeName>
        <fullName evidence="4">Clamp loader gp44 subunit</fullName>
    </alternativeName>
</protein>
<dbReference type="SUPFAM" id="SSF52540">
    <property type="entry name" value="P-loop containing nucleoside triphosphate hydrolases"/>
    <property type="match status" value="1"/>
</dbReference>
<keyword evidence="3 4" id="KW-0067">ATP-binding</keyword>
<dbReference type="EMBL" id="HQ337021">
    <property type="protein sequence ID" value="AGN11984.1"/>
    <property type="molecule type" value="Genomic_DNA"/>
</dbReference>
<keyword evidence="4" id="KW-0238">DNA-binding</keyword>
<dbReference type="Pfam" id="PF00004">
    <property type="entry name" value="AAA"/>
    <property type="match status" value="1"/>
</dbReference>
<evidence type="ECO:0000313" key="6">
    <source>
        <dbReference type="EMBL" id="AGN11984.1"/>
    </source>
</evidence>
<dbReference type="InterPro" id="IPR027417">
    <property type="entry name" value="P-loop_NTPase"/>
</dbReference>
<comment type="subunit">
    <text evidence="4">The sliding-clamp-loader consists of 4 large subunits and 1 small subunit. Interacts with the sliding clamp; this interaction allows the sliding-clamp-loader to open the sliding clamp. Part of the replicase complex that includes the DNA polymerase, the polymerase clamp, the clamp loader complex, the single-stranded DNA binding protein, the primase, the helicase and the helicase assembly factor.</text>
</comment>
<sequence length="315" mass="35157">MSDFLWVEKYRPKNIEHCILPPSVKSTFSNFVEQGEIPNLLLSGTAGVGKTTIAKALCNELGADFYVINGSDEGRFLDTVRNQAKNFAATVSLTAGAKHKVLIIDEADNTTPDVQLLLRASIEEFQKNCRFIFTCNFKNKIIEPLHSRTTVIDFNVRGKIKQELAASFFERCKGILTAEDIPFSDKVVAEVVFKYFPDFRRTLNELQRYASSGNIDTGILATLGDTKIDSLVASLRAKKFNDVKKWVTQNIDSDPQSIMRTLYDSLASIMTPPSIPAAVLIIADYQYKAAFVVDQEINLLACLTQIMVECNFDVS</sequence>
<dbReference type="HAMAP" id="MF_04162">
    <property type="entry name" value="T4_Clamp_Loader_L"/>
    <property type="match status" value="1"/>
</dbReference>
<comment type="similarity">
    <text evidence="4">Belongs to the Tevenvirinae sliding-clamp-loader large subunit family.</text>
</comment>
<dbReference type="GO" id="GO:0005524">
    <property type="term" value="F:ATP binding"/>
    <property type="evidence" value="ECO:0007669"/>
    <property type="project" value="UniProtKB-UniRule"/>
</dbReference>
<dbReference type="Gene3D" id="1.20.272.10">
    <property type="match status" value="1"/>
</dbReference>
<dbReference type="Gene3D" id="3.40.50.300">
    <property type="entry name" value="P-loop containing nucleotide triphosphate hydrolases"/>
    <property type="match status" value="1"/>
</dbReference>
<gene>
    <name evidence="6" type="ORF">PRAG_00042</name>
</gene>
<reference evidence="6 7" key="1">
    <citation type="submission" date="2010-10" db="EMBL/GenBank/DDBJ databases">
        <title>The Genome Sequence of Prochlorococcus phage P-SSM3.</title>
        <authorList>
            <consortium name="The Broad Institute Genome Sequencing Platform"/>
            <person name="Henn M.R."/>
            <person name="Sullivan M.S."/>
            <person name="Osburne M.S."/>
            <person name="Levin J."/>
            <person name="Malboeuf C."/>
            <person name="Casali M."/>
            <person name="Russ C."/>
            <person name="Lennon N."/>
            <person name="Chapman S.B."/>
            <person name="Erlich R."/>
            <person name="Young S.K."/>
            <person name="Yandava C."/>
            <person name="Zeng Q."/>
            <person name="Alvarado L."/>
            <person name="Anderson S."/>
            <person name="Berlin A."/>
            <person name="Chen Z."/>
            <person name="Freedman E."/>
            <person name="Gellesch M."/>
            <person name="Goldberg J."/>
            <person name="Green L."/>
            <person name="Griggs A."/>
            <person name="Gujja S."/>
            <person name="Heilman E.R."/>
            <person name="Heiman D."/>
            <person name="Hollinger A."/>
            <person name="Howarth C."/>
            <person name="Larson L."/>
            <person name="Mehta T."/>
            <person name="Pearson M."/>
            <person name="Roberts A."/>
            <person name="Ryan E."/>
            <person name="Saif S."/>
            <person name="Shea T."/>
            <person name="Shenoy N."/>
            <person name="Sisk P."/>
            <person name="Stolte C."/>
            <person name="Sykes S."/>
            <person name="White J."/>
            <person name="Yu Q."/>
            <person name="Coleman M.L."/>
            <person name="Huang K.H."/>
            <person name="Weigele P.R."/>
            <person name="DeFrancesco A.S."/>
            <person name="Kern S.E."/>
            <person name="Thompson L.R."/>
            <person name="Fu R."/>
            <person name="Hombeck B."/>
            <person name="Chisholm S.W."/>
            <person name="Haas B."/>
            <person name="Nusbaum C."/>
            <person name="Birren B."/>
        </authorList>
    </citation>
    <scope>NUCLEOTIDE SEQUENCE [LARGE SCALE GENOMIC DNA]</scope>
    <source>
        <strain evidence="6 7">P-SSM3</strain>
    </source>
</reference>
<evidence type="ECO:0000256" key="3">
    <source>
        <dbReference type="ARBA" id="ARBA00022840"/>
    </source>
</evidence>
<dbReference type="CDD" id="cd00009">
    <property type="entry name" value="AAA"/>
    <property type="match status" value="1"/>
</dbReference>
<dbReference type="GO" id="GO:0039693">
    <property type="term" value="P:viral DNA genome replication"/>
    <property type="evidence" value="ECO:0007669"/>
    <property type="project" value="UniProtKB-UniRule"/>
</dbReference>
<feature type="binding site" evidence="4">
    <location>
        <begin position="47"/>
        <end position="52"/>
    </location>
    <ligand>
        <name>ATP</name>
        <dbReference type="ChEBI" id="CHEBI:30616"/>
    </ligand>
</feature>
<evidence type="ECO:0000313" key="7">
    <source>
        <dbReference type="Proteomes" id="UP000201670"/>
    </source>
</evidence>
<proteinExistence type="inferred from homology"/>
<accession>R9S7I1</accession>
<dbReference type="InterPro" id="IPR050238">
    <property type="entry name" value="DNA_Rep/Repair_Clamp_Loader"/>
</dbReference>
<dbReference type="GeneID" id="15956723"/>
<dbReference type="InterPro" id="IPR046388">
    <property type="entry name" value="T4_Clamp_Loader_L"/>
</dbReference>